<dbReference type="Pfam" id="PF02033">
    <property type="entry name" value="RBFA"/>
    <property type="match status" value="1"/>
</dbReference>
<dbReference type="HAMAP" id="MF_00003">
    <property type="entry name" value="RbfA"/>
    <property type="match status" value="1"/>
</dbReference>
<evidence type="ECO:0000256" key="1">
    <source>
        <dbReference type="ARBA" id="ARBA00022517"/>
    </source>
</evidence>
<gene>
    <name evidence="2 3" type="primary">rbfA</name>
    <name evidence="3" type="ORF">EIC27_03240</name>
</gene>
<dbReference type="GO" id="GO:0030490">
    <property type="term" value="P:maturation of SSU-rRNA"/>
    <property type="evidence" value="ECO:0007669"/>
    <property type="project" value="UniProtKB-UniRule"/>
</dbReference>
<dbReference type="EMBL" id="RXFM01000036">
    <property type="protein sequence ID" value="RST67209.1"/>
    <property type="molecule type" value="Genomic_DNA"/>
</dbReference>
<proteinExistence type="inferred from homology"/>
<comment type="subunit">
    <text evidence="2">Monomer. Binds 30S ribosomal subunits, but not 50S ribosomal subunits or 70S ribosomes.</text>
</comment>
<dbReference type="PANTHER" id="PTHR33515:SF1">
    <property type="entry name" value="RIBOSOME-BINDING FACTOR A, CHLOROPLASTIC-RELATED"/>
    <property type="match status" value="1"/>
</dbReference>
<keyword evidence="2" id="KW-0963">Cytoplasm</keyword>
<reference evidence="4" key="1">
    <citation type="submission" date="2018-11" db="EMBL/GenBank/DDBJ databases">
        <title>Phylogenetic, genomic, and biogeographic characterization of a novel and ubiquitous marine invertebrate-associated Rickettsiales parasite, Candidatus Marinoinvertebrata rohwerii, gen. nov., sp. nov.</title>
        <authorList>
            <person name="Klinges J.G."/>
            <person name="Rosales S.M."/>
            <person name="Mcminds R."/>
            <person name="Shaver E.C."/>
            <person name="Shantz A."/>
            <person name="Peters E.C."/>
            <person name="Burkepile D.E."/>
            <person name="Silliman B.R."/>
            <person name="Vega Thurber R.L."/>
        </authorList>
    </citation>
    <scope>NUCLEOTIDE SEQUENCE [LARGE SCALE GENOMIC DNA]</scope>
    <source>
        <strain evidence="4">a_cerv_44</strain>
    </source>
</reference>
<evidence type="ECO:0000313" key="3">
    <source>
        <dbReference type="EMBL" id="RST67209.1"/>
    </source>
</evidence>
<name>A0A429XLY7_9RICK</name>
<dbReference type="InterPro" id="IPR023799">
    <property type="entry name" value="RbfA_dom_sf"/>
</dbReference>
<organism evidence="3 4">
    <name type="scientific">Candidatus Aquarickettsia rohweri</name>
    <dbReference type="NCBI Taxonomy" id="2602574"/>
    <lineage>
        <taxon>Bacteria</taxon>
        <taxon>Pseudomonadati</taxon>
        <taxon>Pseudomonadota</taxon>
        <taxon>Alphaproteobacteria</taxon>
        <taxon>Rickettsiales</taxon>
        <taxon>Candidatus Midichloriaceae</taxon>
        <taxon>Candidatus Aquarickettsia</taxon>
    </lineage>
</organism>
<dbReference type="OrthoDB" id="9805051at2"/>
<dbReference type="Proteomes" id="UP000279470">
    <property type="component" value="Unassembled WGS sequence"/>
</dbReference>
<accession>A0A429XLY7</accession>
<dbReference type="InterPro" id="IPR000238">
    <property type="entry name" value="RbfA"/>
</dbReference>
<keyword evidence="4" id="KW-1185">Reference proteome</keyword>
<dbReference type="PANTHER" id="PTHR33515">
    <property type="entry name" value="RIBOSOME-BINDING FACTOR A, CHLOROPLASTIC-RELATED"/>
    <property type="match status" value="1"/>
</dbReference>
<evidence type="ECO:0000256" key="2">
    <source>
        <dbReference type="HAMAP-Rule" id="MF_00003"/>
    </source>
</evidence>
<comment type="caution">
    <text evidence="3">The sequence shown here is derived from an EMBL/GenBank/DDBJ whole genome shotgun (WGS) entry which is preliminary data.</text>
</comment>
<dbReference type="Gene3D" id="3.30.300.20">
    <property type="match status" value="1"/>
</dbReference>
<comment type="function">
    <text evidence="2">One of several proteins that assist in the late maturation steps of the functional core of the 30S ribosomal subunit. Associates with free 30S ribosomal subunits (but not with 30S subunits that are part of 70S ribosomes or polysomes). Required for efficient processing of 16S rRNA. May interact with the 5'-terminal helix region of 16S rRNA.</text>
</comment>
<dbReference type="InterPro" id="IPR015946">
    <property type="entry name" value="KH_dom-like_a/b"/>
</dbReference>
<dbReference type="GO" id="GO:0043024">
    <property type="term" value="F:ribosomal small subunit binding"/>
    <property type="evidence" value="ECO:0007669"/>
    <property type="project" value="TreeGrafter"/>
</dbReference>
<comment type="subcellular location">
    <subcellularLocation>
        <location evidence="2">Cytoplasm</location>
    </subcellularLocation>
</comment>
<comment type="similarity">
    <text evidence="2">Belongs to the RbfA family.</text>
</comment>
<evidence type="ECO:0000313" key="4">
    <source>
        <dbReference type="Proteomes" id="UP000279470"/>
    </source>
</evidence>
<dbReference type="NCBIfam" id="TIGR00082">
    <property type="entry name" value="rbfA"/>
    <property type="match status" value="1"/>
</dbReference>
<dbReference type="GO" id="GO:0005829">
    <property type="term" value="C:cytosol"/>
    <property type="evidence" value="ECO:0007669"/>
    <property type="project" value="TreeGrafter"/>
</dbReference>
<sequence>MTYQYKKPPTNRQLKVSELIKQEMAMIFAKGEIFLPELEKIPVTVTDVKISADLKISTIFINPLDDKIDKDLIKALNILAPEYRKKISNRINLKFSPQIRFQIDKFIDEKINIEKLFDKVNAN</sequence>
<dbReference type="AlphaFoldDB" id="A0A429XLY7"/>
<dbReference type="SUPFAM" id="SSF89919">
    <property type="entry name" value="Ribosome-binding factor A, RbfA"/>
    <property type="match status" value="1"/>
</dbReference>
<protein>
    <recommendedName>
        <fullName evidence="2">Ribosome-binding factor A</fullName>
    </recommendedName>
</protein>
<dbReference type="RefSeq" id="WP_126044711.1">
    <property type="nucleotide sequence ID" value="NZ_RXFM01000036.1"/>
</dbReference>
<keyword evidence="1 2" id="KW-0690">Ribosome biogenesis</keyword>